<evidence type="ECO:0008006" key="3">
    <source>
        <dbReference type="Google" id="ProtNLM"/>
    </source>
</evidence>
<feature type="non-terminal residue" evidence="1">
    <location>
        <position position="182"/>
    </location>
</feature>
<organism evidence="1 2">
    <name type="scientific">Cryptolaemus montrouzieri</name>
    <dbReference type="NCBI Taxonomy" id="559131"/>
    <lineage>
        <taxon>Eukaryota</taxon>
        <taxon>Metazoa</taxon>
        <taxon>Ecdysozoa</taxon>
        <taxon>Arthropoda</taxon>
        <taxon>Hexapoda</taxon>
        <taxon>Insecta</taxon>
        <taxon>Pterygota</taxon>
        <taxon>Neoptera</taxon>
        <taxon>Endopterygota</taxon>
        <taxon>Coleoptera</taxon>
        <taxon>Polyphaga</taxon>
        <taxon>Cucujiformia</taxon>
        <taxon>Coccinelloidea</taxon>
        <taxon>Coccinellidae</taxon>
        <taxon>Scymninae</taxon>
        <taxon>Scymnini</taxon>
        <taxon>Cryptolaemus</taxon>
    </lineage>
</organism>
<comment type="caution">
    <text evidence="1">The sequence shown here is derived from an EMBL/GenBank/DDBJ whole genome shotgun (WGS) entry which is preliminary data.</text>
</comment>
<protein>
    <recommendedName>
        <fullName evidence="3">PIR Superfamily Protein</fullName>
    </recommendedName>
</protein>
<accession>A0ABD2P9Z8</accession>
<dbReference type="EMBL" id="JABFTP020000185">
    <property type="protein sequence ID" value="KAL3287758.1"/>
    <property type="molecule type" value="Genomic_DNA"/>
</dbReference>
<reference evidence="1 2" key="1">
    <citation type="journal article" date="2021" name="BMC Biol.">
        <title>Horizontally acquired antibacterial genes associated with adaptive radiation of ladybird beetles.</title>
        <authorList>
            <person name="Li H.S."/>
            <person name="Tang X.F."/>
            <person name="Huang Y.H."/>
            <person name="Xu Z.Y."/>
            <person name="Chen M.L."/>
            <person name="Du X.Y."/>
            <person name="Qiu B.Y."/>
            <person name="Chen P.T."/>
            <person name="Zhang W."/>
            <person name="Slipinski A."/>
            <person name="Escalona H.E."/>
            <person name="Waterhouse R.M."/>
            <person name="Zwick A."/>
            <person name="Pang H."/>
        </authorList>
    </citation>
    <scope>NUCLEOTIDE SEQUENCE [LARGE SCALE GENOMIC DNA]</scope>
    <source>
        <strain evidence="1">SYSU2018</strain>
    </source>
</reference>
<dbReference type="Proteomes" id="UP001516400">
    <property type="component" value="Unassembled WGS sequence"/>
</dbReference>
<evidence type="ECO:0000313" key="1">
    <source>
        <dbReference type="EMBL" id="KAL3287758.1"/>
    </source>
</evidence>
<sequence length="182" mass="21015">MLSTGQYPGTNSNGFKNFLEKKYNDFYSNAPFLNGLNERLNQTLVNKDIYRCAINEIDNKCAWTTIAHKCVSEDTSVLSDELKKKDSNHLENDKEIAFENSMRNHDYNKKLYDKDSLLIRSHVSNYCLDIKTNIQDLSKHSSRVDFSSWASTCELMKTYAEDCSQLEYKPLAIIPEELFVGK</sequence>
<gene>
    <name evidence="1" type="ORF">HHI36_002222</name>
</gene>
<name>A0ABD2P9Z8_9CUCU</name>
<keyword evidence="2" id="KW-1185">Reference proteome</keyword>
<proteinExistence type="predicted"/>
<evidence type="ECO:0000313" key="2">
    <source>
        <dbReference type="Proteomes" id="UP001516400"/>
    </source>
</evidence>
<dbReference type="AlphaFoldDB" id="A0ABD2P9Z8"/>